<organism evidence="1 2">
    <name type="scientific">Hygrophoropsis aurantiaca</name>
    <dbReference type="NCBI Taxonomy" id="72124"/>
    <lineage>
        <taxon>Eukaryota</taxon>
        <taxon>Fungi</taxon>
        <taxon>Dikarya</taxon>
        <taxon>Basidiomycota</taxon>
        <taxon>Agaricomycotina</taxon>
        <taxon>Agaricomycetes</taxon>
        <taxon>Agaricomycetidae</taxon>
        <taxon>Boletales</taxon>
        <taxon>Coniophorineae</taxon>
        <taxon>Hygrophoropsidaceae</taxon>
        <taxon>Hygrophoropsis</taxon>
    </lineage>
</organism>
<gene>
    <name evidence="1" type="ORF">BJ138DRAFT_1140770</name>
</gene>
<sequence length="434" mass="48819">MPSHNSNGALPVLTLLSNPVEDVDPAATCGLPSERPLNRNALLEIAPDREALIMSSASAEGIRLALKIRVASDARKAHWLFQRQPDSNIKTEQIDKYESPISPSRNRNRPGSDRSKRRRLTEDTSMDVDQNSPPSSIRNEPAHSRRRAKVRRSISASVLPNTRRTRGSASRWADAPPMPNIDRALFSNDRNYDGLRLSTFEKLVSPRPTNLPTHLLVLFSESKIPYPKLTLPINDLLFALHVPNLANMHELPHKLPDELPRVLMKVTRLEGWRDLVVWMHTRNQAQLIRSVVPEWVRDLMHPLPQPATAVLGEGDTEEGNARKRLKPKKSLMKLAGRGVLRKNSTLSNPDVAITVEGRTLDSIAQEIAEMDTARNGGEIDESQTLVGTMISLNILRENLQEIGYFGRDLWLEIGICWEILVRAVNWQAKMRVEG</sequence>
<keyword evidence="2" id="KW-1185">Reference proteome</keyword>
<name>A0ACB8AQY1_9AGAM</name>
<reference evidence="1" key="1">
    <citation type="journal article" date="2021" name="New Phytol.">
        <title>Evolutionary innovations through gain and loss of genes in the ectomycorrhizal Boletales.</title>
        <authorList>
            <person name="Wu G."/>
            <person name="Miyauchi S."/>
            <person name="Morin E."/>
            <person name="Kuo A."/>
            <person name="Drula E."/>
            <person name="Varga T."/>
            <person name="Kohler A."/>
            <person name="Feng B."/>
            <person name="Cao Y."/>
            <person name="Lipzen A."/>
            <person name="Daum C."/>
            <person name="Hundley H."/>
            <person name="Pangilinan J."/>
            <person name="Johnson J."/>
            <person name="Barry K."/>
            <person name="LaButti K."/>
            <person name="Ng V."/>
            <person name="Ahrendt S."/>
            <person name="Min B."/>
            <person name="Choi I.G."/>
            <person name="Park H."/>
            <person name="Plett J.M."/>
            <person name="Magnuson J."/>
            <person name="Spatafora J.W."/>
            <person name="Nagy L.G."/>
            <person name="Henrissat B."/>
            <person name="Grigoriev I.V."/>
            <person name="Yang Z.L."/>
            <person name="Xu J."/>
            <person name="Martin F.M."/>
        </authorList>
    </citation>
    <scope>NUCLEOTIDE SEQUENCE</scope>
    <source>
        <strain evidence="1">ATCC 28755</strain>
    </source>
</reference>
<dbReference type="EMBL" id="MU267595">
    <property type="protein sequence ID" value="KAH7915930.1"/>
    <property type="molecule type" value="Genomic_DNA"/>
</dbReference>
<dbReference type="Proteomes" id="UP000790377">
    <property type="component" value="Unassembled WGS sequence"/>
</dbReference>
<proteinExistence type="predicted"/>
<accession>A0ACB8AQY1</accession>
<protein>
    <submittedName>
        <fullName evidence="1">Uncharacterized protein</fullName>
    </submittedName>
</protein>
<evidence type="ECO:0000313" key="2">
    <source>
        <dbReference type="Proteomes" id="UP000790377"/>
    </source>
</evidence>
<evidence type="ECO:0000313" key="1">
    <source>
        <dbReference type="EMBL" id="KAH7915930.1"/>
    </source>
</evidence>
<comment type="caution">
    <text evidence="1">The sequence shown here is derived from an EMBL/GenBank/DDBJ whole genome shotgun (WGS) entry which is preliminary data.</text>
</comment>